<evidence type="ECO:0000256" key="3">
    <source>
        <dbReference type="ARBA" id="ARBA00022692"/>
    </source>
</evidence>
<evidence type="ECO:0000313" key="12">
    <source>
        <dbReference type="Proteomes" id="UP000009168"/>
    </source>
</evidence>
<evidence type="ECO:0000313" key="11">
    <source>
        <dbReference type="EMBL" id="EAS04326.2"/>
    </source>
</evidence>
<dbReference type="Pfam" id="PF03908">
    <property type="entry name" value="Sec20"/>
    <property type="match status" value="1"/>
</dbReference>
<evidence type="ECO:0000256" key="8">
    <source>
        <dbReference type="SAM" id="Coils"/>
    </source>
</evidence>
<dbReference type="InterPro" id="IPR038407">
    <property type="entry name" value="v-SNARE_N_sf"/>
</dbReference>
<dbReference type="GeneID" id="7838381"/>
<dbReference type="SUPFAM" id="SSF58038">
    <property type="entry name" value="SNARE fusion complex"/>
    <property type="match status" value="1"/>
</dbReference>
<dbReference type="GO" id="GO:0031902">
    <property type="term" value="C:late endosome membrane"/>
    <property type="evidence" value="ECO:0007669"/>
    <property type="project" value="TreeGrafter"/>
</dbReference>
<dbReference type="eggNOG" id="ENOG502R2MT">
    <property type="taxonomic scope" value="Eukaryota"/>
</dbReference>
<evidence type="ECO:0000256" key="6">
    <source>
        <dbReference type="ARBA" id="ARBA00023054"/>
    </source>
</evidence>
<dbReference type="GO" id="GO:0000149">
    <property type="term" value="F:SNARE binding"/>
    <property type="evidence" value="ECO:0007669"/>
    <property type="project" value="TreeGrafter"/>
</dbReference>
<dbReference type="Gene3D" id="1.20.58.400">
    <property type="entry name" value="t-snare proteins"/>
    <property type="match status" value="1"/>
</dbReference>
<keyword evidence="4" id="KW-0653">Protein transport</keyword>
<dbReference type="AlphaFoldDB" id="I7MAC6"/>
<dbReference type="RefSeq" id="XP_001024571.2">
    <property type="nucleotide sequence ID" value="XM_001024571.3"/>
</dbReference>
<evidence type="ECO:0000256" key="5">
    <source>
        <dbReference type="ARBA" id="ARBA00022989"/>
    </source>
</evidence>
<dbReference type="Pfam" id="PF05008">
    <property type="entry name" value="V-SNARE"/>
    <property type="match status" value="1"/>
</dbReference>
<accession>I7MAC6</accession>
<evidence type="ECO:0000256" key="4">
    <source>
        <dbReference type="ARBA" id="ARBA00022927"/>
    </source>
</evidence>
<evidence type="ECO:0000256" key="2">
    <source>
        <dbReference type="ARBA" id="ARBA00022448"/>
    </source>
</evidence>
<dbReference type="InterPro" id="IPR056173">
    <property type="entry name" value="Sec20_C"/>
</dbReference>
<dbReference type="EMBL" id="GG662449">
    <property type="protein sequence ID" value="EAS04326.2"/>
    <property type="molecule type" value="Genomic_DNA"/>
</dbReference>
<keyword evidence="5 9" id="KW-1133">Transmembrane helix</keyword>
<evidence type="ECO:0000256" key="9">
    <source>
        <dbReference type="SAM" id="Phobius"/>
    </source>
</evidence>
<feature type="transmembrane region" description="Helical" evidence="9">
    <location>
        <begin position="6"/>
        <end position="24"/>
    </location>
</feature>
<feature type="transmembrane region" description="Helical" evidence="9">
    <location>
        <begin position="253"/>
        <end position="276"/>
    </location>
</feature>
<dbReference type="KEGG" id="tet:TTHERM_00300440"/>
<evidence type="ECO:0000256" key="1">
    <source>
        <dbReference type="ARBA" id="ARBA00004211"/>
    </source>
</evidence>
<comment type="subcellular location">
    <subcellularLocation>
        <location evidence="1">Membrane</location>
        <topology evidence="1">Single-pass type IV membrane protein</topology>
    </subcellularLocation>
</comment>
<keyword evidence="3 9" id="KW-0812">Transmembrane</keyword>
<name>I7MAC6_TETTS</name>
<dbReference type="PROSITE" id="PS50192">
    <property type="entry name" value="T_SNARE"/>
    <property type="match status" value="1"/>
</dbReference>
<dbReference type="GO" id="GO:0005484">
    <property type="term" value="F:SNAP receptor activity"/>
    <property type="evidence" value="ECO:0007669"/>
    <property type="project" value="TreeGrafter"/>
</dbReference>
<dbReference type="GO" id="GO:0006906">
    <property type="term" value="P:vesicle fusion"/>
    <property type="evidence" value="ECO:0007669"/>
    <property type="project" value="TreeGrafter"/>
</dbReference>
<feature type="domain" description="T-SNARE coiled-coil homology" evidence="10">
    <location>
        <begin position="182"/>
        <end position="244"/>
    </location>
</feature>
<dbReference type="GO" id="GO:0006886">
    <property type="term" value="P:intracellular protein transport"/>
    <property type="evidence" value="ECO:0007669"/>
    <property type="project" value="InterPro"/>
</dbReference>
<dbReference type="Proteomes" id="UP000009168">
    <property type="component" value="Unassembled WGS sequence"/>
</dbReference>
<keyword evidence="6 8" id="KW-0175">Coiled coil</keyword>
<dbReference type="GO" id="GO:0005794">
    <property type="term" value="C:Golgi apparatus"/>
    <property type="evidence" value="ECO:0007669"/>
    <property type="project" value="TreeGrafter"/>
</dbReference>
<proteinExistence type="predicted"/>
<dbReference type="InterPro" id="IPR007705">
    <property type="entry name" value="Vesicle_trsprt_v-SNARE_N"/>
</dbReference>
<sequence>MNSLNAWHFRIIQFFHAIIIILLIQEILTISCQKLQSNKQLLVINNLQNINMSSIEEQDENIESQFVELEKLIEKINNVEGQQRQNRIKNCELKLRNISTDLETFDFEISNLDRHEEDKYRVKHEKYIKKLKLLKNEFELKKNEGNEAAEKLFGDRKQKYQEDLEKVDIKKMDQDQMIQYANDVQMDGEKRLREIEGVLVEDIEIANQITIELDRQIDKLDSINQNVMDTQSMLKRTGKLITYFAKQVSTDKILMCLLCTIVVVIVVLIILSATGVGNGKFHIPV</sequence>
<organism evidence="11 12">
    <name type="scientific">Tetrahymena thermophila (strain SB210)</name>
    <dbReference type="NCBI Taxonomy" id="312017"/>
    <lineage>
        <taxon>Eukaryota</taxon>
        <taxon>Sar</taxon>
        <taxon>Alveolata</taxon>
        <taxon>Ciliophora</taxon>
        <taxon>Intramacronucleata</taxon>
        <taxon>Oligohymenophorea</taxon>
        <taxon>Hymenostomatida</taxon>
        <taxon>Tetrahymenina</taxon>
        <taxon>Tetrahymenidae</taxon>
        <taxon>Tetrahymena</taxon>
    </lineage>
</organism>
<dbReference type="Gene3D" id="1.20.5.110">
    <property type="match status" value="1"/>
</dbReference>
<feature type="coiled-coil region" evidence="8">
    <location>
        <begin position="124"/>
        <end position="151"/>
    </location>
</feature>
<dbReference type="InterPro" id="IPR000727">
    <property type="entry name" value="T_SNARE_dom"/>
</dbReference>
<dbReference type="PANTHER" id="PTHR21230:SF26">
    <property type="entry name" value="VESICLE TRANSPORT THROUGH INTERACTION WITH T-SNARES HOMOLOG 1A"/>
    <property type="match status" value="1"/>
</dbReference>
<feature type="coiled-coil region" evidence="8">
    <location>
        <begin position="52"/>
        <end position="82"/>
    </location>
</feature>
<protein>
    <submittedName>
        <fullName evidence="11">Vesicle transport V-SNARE protein amine-terminal protein</fullName>
    </submittedName>
</protein>
<reference evidence="12" key="1">
    <citation type="journal article" date="2006" name="PLoS Biol.">
        <title>Macronuclear genome sequence of the ciliate Tetrahymena thermophila, a model eukaryote.</title>
        <authorList>
            <person name="Eisen J.A."/>
            <person name="Coyne R.S."/>
            <person name="Wu M."/>
            <person name="Wu D."/>
            <person name="Thiagarajan M."/>
            <person name="Wortman J.R."/>
            <person name="Badger J.H."/>
            <person name="Ren Q."/>
            <person name="Amedeo P."/>
            <person name="Jones K.M."/>
            <person name="Tallon L.J."/>
            <person name="Delcher A.L."/>
            <person name="Salzberg S.L."/>
            <person name="Silva J.C."/>
            <person name="Haas B.J."/>
            <person name="Majoros W.H."/>
            <person name="Farzad M."/>
            <person name="Carlton J.M."/>
            <person name="Smith R.K. Jr."/>
            <person name="Garg J."/>
            <person name="Pearlman R.E."/>
            <person name="Karrer K.M."/>
            <person name="Sun L."/>
            <person name="Manning G."/>
            <person name="Elde N.C."/>
            <person name="Turkewitz A.P."/>
            <person name="Asai D.J."/>
            <person name="Wilkes D.E."/>
            <person name="Wang Y."/>
            <person name="Cai H."/>
            <person name="Collins K."/>
            <person name="Stewart B.A."/>
            <person name="Lee S.R."/>
            <person name="Wilamowska K."/>
            <person name="Weinberg Z."/>
            <person name="Ruzzo W.L."/>
            <person name="Wloga D."/>
            <person name="Gaertig J."/>
            <person name="Frankel J."/>
            <person name="Tsao C.-C."/>
            <person name="Gorovsky M.A."/>
            <person name="Keeling P.J."/>
            <person name="Waller R.F."/>
            <person name="Patron N.J."/>
            <person name="Cherry J.M."/>
            <person name="Stover N.A."/>
            <person name="Krieger C.J."/>
            <person name="del Toro C."/>
            <person name="Ryder H.F."/>
            <person name="Williamson S.C."/>
            <person name="Barbeau R.A."/>
            <person name="Hamilton E.P."/>
            <person name="Orias E."/>
        </authorList>
    </citation>
    <scope>NUCLEOTIDE SEQUENCE [LARGE SCALE GENOMIC DNA]</scope>
    <source>
        <strain evidence="12">SB210</strain>
    </source>
</reference>
<dbReference type="InParanoid" id="I7MAC6"/>
<dbReference type="GO" id="GO:0012507">
    <property type="term" value="C:ER to Golgi transport vesicle membrane"/>
    <property type="evidence" value="ECO:0007669"/>
    <property type="project" value="TreeGrafter"/>
</dbReference>
<dbReference type="GO" id="GO:0005789">
    <property type="term" value="C:endoplasmic reticulum membrane"/>
    <property type="evidence" value="ECO:0007669"/>
    <property type="project" value="TreeGrafter"/>
</dbReference>
<keyword evidence="12" id="KW-1185">Reference proteome</keyword>
<dbReference type="GO" id="GO:0031201">
    <property type="term" value="C:SNARE complex"/>
    <property type="evidence" value="ECO:0007669"/>
    <property type="project" value="TreeGrafter"/>
</dbReference>
<gene>
    <name evidence="11" type="ORF">TTHERM_00300440</name>
</gene>
<evidence type="ECO:0000259" key="10">
    <source>
        <dbReference type="PROSITE" id="PS50192"/>
    </source>
</evidence>
<dbReference type="PANTHER" id="PTHR21230">
    <property type="entry name" value="VESICLE TRANSPORT V-SNARE PROTEIN VTI1-RELATED"/>
    <property type="match status" value="1"/>
</dbReference>
<evidence type="ECO:0000256" key="7">
    <source>
        <dbReference type="ARBA" id="ARBA00023136"/>
    </source>
</evidence>
<keyword evidence="7 9" id="KW-0472">Membrane</keyword>
<keyword evidence="2" id="KW-0813">Transport</keyword>